<dbReference type="Gene3D" id="2.60.120.260">
    <property type="entry name" value="Galactose-binding domain-like"/>
    <property type="match status" value="1"/>
</dbReference>
<dbReference type="EMBL" id="RHHB01000007">
    <property type="protein sequence ID" value="RNB50636.1"/>
    <property type="molecule type" value="Genomic_DNA"/>
</dbReference>
<evidence type="ECO:0000313" key="3">
    <source>
        <dbReference type="Proteomes" id="UP000275048"/>
    </source>
</evidence>
<dbReference type="Gene3D" id="3.40.50.1110">
    <property type="entry name" value="SGNH hydrolase"/>
    <property type="match status" value="1"/>
</dbReference>
<comment type="caution">
    <text evidence="2">The sequence shown here is derived from an EMBL/GenBank/DDBJ whole genome shotgun (WGS) entry which is preliminary data.</text>
</comment>
<dbReference type="SUPFAM" id="SSF52266">
    <property type="entry name" value="SGNH hydrolase"/>
    <property type="match status" value="1"/>
</dbReference>
<accession>A0A3M8AHE2</accession>
<sequence length="430" mass="46300">MGTSTSRPTRPRRARSRRSRTGCWRGSDMRQGITELIRASLHGNVDIESSPTGLTPLRLPVSARARFDSDWMSVASAQASGVRCEFRTAATWIELTVQTTGLFLPWAPDEERSAVFSATVDGRPVDDVRTTGGSRHYLGYPGGPRFETGEPAVVRFELGGAGGEARRVVVWLPQTDTVEIRDVRADAPLAPAESLEQLRWWHHGSSISHCIEATTPRGVWPVAAADRLGLDLTNLGFAANAHLDPFTARAMRDSGADLFSLKIGINIVGGDTMKRRTFIPAVHGFLDTIRDGAPTTPILVISPILCPMHEDTPGPTVTDPVTGERRGTPSTAPDLFEPPLTLRSVREILREVVASRSVDDPAIVYLDGLELFGPDDLAELPDGLHPSPSGYLRIADRFAGSPAVASWIARAQGSAASLPVVGSREVGAAR</sequence>
<name>A0A3M8AHE2_9MICO</name>
<proteinExistence type="predicted"/>
<keyword evidence="3" id="KW-1185">Reference proteome</keyword>
<evidence type="ECO:0000313" key="2">
    <source>
        <dbReference type="EMBL" id="RNB50636.1"/>
    </source>
</evidence>
<feature type="compositionally biased region" description="Basic residues" evidence="1">
    <location>
        <begin position="9"/>
        <end position="20"/>
    </location>
</feature>
<organism evidence="2 3">
    <name type="scientific">Agromyces tardus</name>
    <dbReference type="NCBI Taxonomy" id="2583849"/>
    <lineage>
        <taxon>Bacteria</taxon>
        <taxon>Bacillati</taxon>
        <taxon>Actinomycetota</taxon>
        <taxon>Actinomycetes</taxon>
        <taxon>Micrococcales</taxon>
        <taxon>Microbacteriaceae</taxon>
        <taxon>Agromyces</taxon>
    </lineage>
</organism>
<dbReference type="Proteomes" id="UP000275048">
    <property type="component" value="Unassembled WGS sequence"/>
</dbReference>
<protein>
    <submittedName>
        <fullName evidence="2">Lipase</fullName>
    </submittedName>
</protein>
<gene>
    <name evidence="2" type="ORF">EDM22_06415</name>
</gene>
<feature type="region of interest" description="Disordered" evidence="1">
    <location>
        <begin position="314"/>
        <end position="336"/>
    </location>
</feature>
<dbReference type="AlphaFoldDB" id="A0A3M8AHE2"/>
<reference evidence="2 3" key="1">
    <citation type="submission" date="2018-10" db="EMBL/GenBank/DDBJ databases">
        <title>Isolation, diversity and antibacterial activity of antinobacteria from the wheat rhizosphere soil.</title>
        <authorList>
            <person name="Sun T."/>
        </authorList>
    </citation>
    <scope>NUCLEOTIDE SEQUENCE [LARGE SCALE GENOMIC DNA]</scope>
    <source>
        <strain evidence="2 3">SJ-23</strain>
    </source>
</reference>
<dbReference type="InterPro" id="IPR036514">
    <property type="entry name" value="SGNH_hydro_sf"/>
</dbReference>
<dbReference type="OrthoDB" id="2060945at2"/>
<feature type="region of interest" description="Disordered" evidence="1">
    <location>
        <begin position="1"/>
        <end position="24"/>
    </location>
</feature>
<evidence type="ECO:0000256" key="1">
    <source>
        <dbReference type="SAM" id="MobiDB-lite"/>
    </source>
</evidence>